<sequence>MTTHSNPLNSREVCLQLRHFNQVIGQQCRNMARQKTTCPCCLTDIATGCDAGIKLCGQQLAKPSPQTPLFQQIRNLLLDLRAEAKGVRRIETLNRTNNEISWLLRELYFETF</sequence>
<protein>
    <submittedName>
        <fullName evidence="2">Uncharacterized protein</fullName>
    </submittedName>
</protein>
<dbReference type="EMBL" id="JTBC02000011">
    <property type="protein sequence ID" value="PNO64371.1"/>
    <property type="molecule type" value="Genomic_DNA"/>
</dbReference>
<evidence type="ECO:0000313" key="2">
    <source>
        <dbReference type="EMBL" id="OCO83879.1"/>
    </source>
</evidence>
<accession>A0A0A5L8I1</accession>
<reference evidence="1 6" key="5">
    <citation type="submission" date="2023-11" db="EMBL/GenBank/DDBJ databases">
        <title>Detection of rare carbapenemases in Enterobacterales - comparison of two colorimetric and two CIM-based carbapenemase assays.</title>
        <authorList>
            <person name="Schaffarczyk L."/>
            <person name="Noster J."/>
            <person name="Stelzer Y."/>
            <person name="Sattler J."/>
            <person name="Gatermann S."/>
            <person name="Hamprecht A."/>
        </authorList>
    </citation>
    <scope>NUCLEOTIDE SEQUENCE [LARGE SCALE GENOMIC DNA]</scope>
    <source>
        <strain evidence="1 6">CIM-Carb-136</strain>
    </source>
</reference>
<dbReference type="EMBL" id="JAXABG010000012">
    <property type="protein sequence ID" value="MDX7084211.1"/>
    <property type="molecule type" value="Genomic_DNA"/>
</dbReference>
<reference evidence="4" key="4">
    <citation type="submission" date="2017-12" db="EMBL/GenBank/DDBJ databases">
        <title>FDA dAtabase for Regulatory Grade micrObial Sequences (FDA-ARGOS): Supporting development and validation of Infectious Disease Dx tests.</title>
        <authorList>
            <person name="Campos J."/>
            <person name="Goldberg B."/>
            <person name="Tallon L."/>
            <person name="Sadzewicz L."/>
            <person name="Sengamalay N."/>
            <person name="Ott S."/>
            <person name="Godinez A."/>
            <person name="Nagaraj S."/>
            <person name="Vavikolanu K."/>
            <person name="Vyas G."/>
            <person name="Nadendla S."/>
            <person name="Aluvathingal J."/>
            <person name="Geyer C."/>
            <person name="Nandy P."/>
            <person name="Hobson J."/>
            <person name="Sichtig H."/>
        </authorList>
    </citation>
    <scope>NUCLEOTIDE SEQUENCE [LARGE SCALE GENOMIC DNA]</scope>
    <source>
        <strain evidence="4">FDAARGOS_79</strain>
    </source>
</reference>
<evidence type="ECO:0000313" key="4">
    <source>
        <dbReference type="Proteomes" id="UP000030378"/>
    </source>
</evidence>
<dbReference type="EMBL" id="LJEX02000102">
    <property type="protein sequence ID" value="OCO83879.1"/>
    <property type="molecule type" value="Genomic_DNA"/>
</dbReference>
<evidence type="ECO:0000313" key="3">
    <source>
        <dbReference type="EMBL" id="PNO64371.1"/>
    </source>
</evidence>
<dbReference type="Proteomes" id="UP001275057">
    <property type="component" value="Unassembled WGS sequence"/>
</dbReference>
<reference evidence="5" key="1">
    <citation type="submission" date="2016-04" db="EMBL/GenBank/DDBJ databases">
        <authorList>
            <person name="Osei Sekyere J."/>
            <person name="Sivertsen A."/>
            <person name="Pedersen A.T."/>
            <person name="Sundsfjord A."/>
        </authorList>
    </citation>
    <scope>NUCLEOTIDE SEQUENCE [LARGE SCALE GENOMIC DNA]</scope>
    <source>
        <strain evidence="5">945174350</strain>
    </source>
</reference>
<name>A0A0A5L8I1_SERMA</name>
<dbReference type="AlphaFoldDB" id="A0A0A5L8I1"/>
<evidence type="ECO:0000313" key="6">
    <source>
        <dbReference type="Proteomes" id="UP001275057"/>
    </source>
</evidence>
<dbReference type="RefSeq" id="WP_049194795.1">
    <property type="nucleotide sequence ID" value="NZ_CADDTT010000046.1"/>
</dbReference>
<dbReference type="GeneID" id="98189985"/>
<comment type="caution">
    <text evidence="2">The sequence shown here is derived from an EMBL/GenBank/DDBJ whole genome shotgun (WGS) entry which is preliminary data.</text>
</comment>
<reference evidence="3" key="3">
    <citation type="submission" date="2017-12" db="EMBL/GenBank/DDBJ databases">
        <title>FDA dAtabase for Regulatory Grade micrObial Sequences (FDA-ARGOS): Supporting development and validation of Infectious Disease Dx tests.</title>
        <authorList>
            <person name="Campos J."/>
            <person name="Goldberg B."/>
            <person name="Tallon L.J."/>
            <person name="Sadzewicz L."/>
            <person name="Sengamalay N."/>
            <person name="Ott S."/>
            <person name="Godinez A."/>
            <person name="Nagaraj S."/>
            <person name="Vavikolanu K."/>
            <person name="Vyas G."/>
            <person name="Nadendla S."/>
            <person name="Aluvathingal J."/>
            <person name="Geyer C."/>
            <person name="Nandy P."/>
            <person name="Hobson J."/>
            <person name="Sichtig H."/>
        </authorList>
    </citation>
    <scope>NUCLEOTIDE SEQUENCE</scope>
    <source>
        <strain evidence="3">FDAARGOS_79</strain>
    </source>
</reference>
<dbReference type="Proteomes" id="UP000030378">
    <property type="component" value="Unassembled WGS sequence"/>
</dbReference>
<proteinExistence type="predicted"/>
<reference evidence="2" key="2">
    <citation type="journal article" date="2017" name="PLoS ONE">
        <title>Genomic and phenotypic characterisation of fluoroquinolone resistance mechanisms in Enterobacteriaceae in Durban, South Africa.</title>
        <authorList>
            <person name="Osei Sekyere J."/>
            <person name="Amoako D.G."/>
        </authorList>
    </citation>
    <scope>NUCLEOTIDE SEQUENCE</scope>
    <source>
        <strain evidence="2">945174350</strain>
    </source>
</reference>
<evidence type="ECO:0000313" key="5">
    <source>
        <dbReference type="Proteomes" id="UP000050489"/>
    </source>
</evidence>
<evidence type="ECO:0000313" key="1">
    <source>
        <dbReference type="EMBL" id="MDX7084211.1"/>
    </source>
</evidence>
<organism evidence="2 5">
    <name type="scientific">Serratia marcescens</name>
    <dbReference type="NCBI Taxonomy" id="615"/>
    <lineage>
        <taxon>Bacteria</taxon>
        <taxon>Pseudomonadati</taxon>
        <taxon>Pseudomonadota</taxon>
        <taxon>Gammaproteobacteria</taxon>
        <taxon>Enterobacterales</taxon>
        <taxon>Yersiniaceae</taxon>
        <taxon>Serratia</taxon>
    </lineage>
</organism>
<gene>
    <name evidence="2" type="ORF">AN695_0218920</name>
    <name evidence="3" type="ORF">MC70_019080</name>
    <name evidence="1" type="ORF">SJ435_17590</name>
</gene>
<dbReference type="Proteomes" id="UP000050489">
    <property type="component" value="Unassembled WGS sequence"/>
</dbReference>